<proteinExistence type="predicted"/>
<organism evidence="3 4">
    <name type="scientific">Ephemerocybe angulata</name>
    <dbReference type="NCBI Taxonomy" id="980116"/>
    <lineage>
        <taxon>Eukaryota</taxon>
        <taxon>Fungi</taxon>
        <taxon>Dikarya</taxon>
        <taxon>Basidiomycota</taxon>
        <taxon>Agaricomycotina</taxon>
        <taxon>Agaricomycetes</taxon>
        <taxon>Agaricomycetidae</taxon>
        <taxon>Agaricales</taxon>
        <taxon>Agaricineae</taxon>
        <taxon>Psathyrellaceae</taxon>
        <taxon>Ephemerocybe</taxon>
    </lineage>
</organism>
<dbReference type="InterPro" id="IPR027417">
    <property type="entry name" value="P-loop_NTPase"/>
</dbReference>
<dbReference type="InterPro" id="IPR056884">
    <property type="entry name" value="NPHP3-like_N"/>
</dbReference>
<keyword evidence="4" id="KW-1185">Reference proteome</keyword>
<name>A0A8H6MC39_9AGAR</name>
<accession>A0A8H6MC39</accession>
<dbReference type="PANTHER" id="PTHR10039">
    <property type="entry name" value="AMELOGENIN"/>
    <property type="match status" value="1"/>
</dbReference>
<dbReference type="Gene3D" id="3.40.50.300">
    <property type="entry name" value="P-loop containing nucleotide triphosphate hydrolases"/>
    <property type="match status" value="1"/>
</dbReference>
<dbReference type="Pfam" id="PF24883">
    <property type="entry name" value="NPHP3_N"/>
    <property type="match status" value="1"/>
</dbReference>
<evidence type="ECO:0000313" key="4">
    <source>
        <dbReference type="Proteomes" id="UP000521943"/>
    </source>
</evidence>
<comment type="caution">
    <text evidence="3">The sequence shown here is derived from an EMBL/GenBank/DDBJ whole genome shotgun (WGS) entry which is preliminary data.</text>
</comment>
<feature type="domain" description="Nephrocystin 3-like N-terminal" evidence="2">
    <location>
        <begin position="84"/>
        <end position="268"/>
    </location>
</feature>
<gene>
    <name evidence="3" type="ORF">DFP72DRAFT_178834</name>
</gene>
<sequence>MSSNPIFFNSFEGASHIAFPPNTTFVNSAQVTYRQVEGSSPQKVLHQHIPAGGASYDTNELASSVSICLPGTRVEVIDAITQKLLGATHPKRILWMTGPAGSGKSAIARSIADELKKKGLLAASFFFMRGASEEGLRTKTSFVATLAYQLQLQPAFPDAFSHAIYKAILSDADLFEMPLDRQLEALVLEPLRQISIGTSQAAKSQWPKVIVVDGVDECGLSSDVGSSRYASRGGPVPTAEDAQREILNLLKKAAEDPAFPFSILISSRPNFKSFFSRSAINVADTLSLDHFNADADIAEYLKTELTEYFRVEFPDFPDQWLSEDTYRALAKMACGQFNFALAVLAFIMQGRLPPAEAAKVVLGLRSSKGFHPFAQLDALHMDIIQTSPQPEIAIQWLCAIDSEVLGAYPAAFVRRFLSSAGVAEDAHLLNKLSSLIAIPPTGDESAKYTIFHQVLKDFLNDEDRCNKAGQPYINEINRRKFILGRYISILKCKGPEISVSPEEREAFLDVLVRFMHELEGWIGQDSPNGLYFQASEYLACDVEWWIQTLFKKLGDHAIATIQRTYNNVHGRECQSFSDTPACNHWRKAIIKVCAAHGWNVPSGNTSTFAKASQSI</sequence>
<protein>
    <recommendedName>
        <fullName evidence="2">Nephrocystin 3-like N-terminal domain-containing protein</fullName>
    </recommendedName>
</protein>
<reference evidence="3 4" key="1">
    <citation type="submission" date="2020-07" db="EMBL/GenBank/DDBJ databases">
        <title>Comparative genomics of pyrophilous fungi reveals a link between fire events and developmental genes.</title>
        <authorList>
            <consortium name="DOE Joint Genome Institute"/>
            <person name="Steindorff A.S."/>
            <person name="Carver A."/>
            <person name="Calhoun S."/>
            <person name="Stillman K."/>
            <person name="Liu H."/>
            <person name="Lipzen A."/>
            <person name="Pangilinan J."/>
            <person name="Labutti K."/>
            <person name="Bruns T.D."/>
            <person name="Grigoriev I.V."/>
        </authorList>
    </citation>
    <scope>NUCLEOTIDE SEQUENCE [LARGE SCALE GENOMIC DNA]</scope>
    <source>
        <strain evidence="3 4">CBS 144469</strain>
    </source>
</reference>
<dbReference type="AlphaFoldDB" id="A0A8H6MC39"/>
<evidence type="ECO:0000256" key="1">
    <source>
        <dbReference type="ARBA" id="ARBA00022737"/>
    </source>
</evidence>
<dbReference type="OrthoDB" id="5967843at2759"/>
<dbReference type="SUPFAM" id="SSF52540">
    <property type="entry name" value="P-loop containing nucleoside triphosphate hydrolases"/>
    <property type="match status" value="1"/>
</dbReference>
<dbReference type="PANTHER" id="PTHR10039:SF14">
    <property type="entry name" value="NACHT DOMAIN-CONTAINING PROTEIN"/>
    <property type="match status" value="1"/>
</dbReference>
<dbReference type="EMBL" id="JACGCI010000018">
    <property type="protein sequence ID" value="KAF6758672.1"/>
    <property type="molecule type" value="Genomic_DNA"/>
</dbReference>
<evidence type="ECO:0000259" key="2">
    <source>
        <dbReference type="Pfam" id="PF24883"/>
    </source>
</evidence>
<keyword evidence="1" id="KW-0677">Repeat</keyword>
<dbReference type="Proteomes" id="UP000521943">
    <property type="component" value="Unassembled WGS sequence"/>
</dbReference>
<evidence type="ECO:0000313" key="3">
    <source>
        <dbReference type="EMBL" id="KAF6758672.1"/>
    </source>
</evidence>